<dbReference type="Pfam" id="PF13432">
    <property type="entry name" value="TPR_16"/>
    <property type="match status" value="1"/>
</dbReference>
<accession>A0A376G6D8</accession>
<feature type="repeat" description="TPR" evidence="1">
    <location>
        <begin position="267"/>
        <end position="300"/>
    </location>
</feature>
<dbReference type="InterPro" id="IPR019734">
    <property type="entry name" value="TPR_rpt"/>
</dbReference>
<keyword evidence="1" id="KW-0802">TPR repeat</keyword>
<feature type="repeat" description="TPR" evidence="1">
    <location>
        <begin position="199"/>
        <end position="232"/>
    </location>
</feature>
<dbReference type="STRING" id="343874.GCA_000805695_00802"/>
<organism evidence="2 3">
    <name type="scientific">Empedobacter falsenii</name>
    <dbReference type="NCBI Taxonomy" id="343874"/>
    <lineage>
        <taxon>Bacteria</taxon>
        <taxon>Pseudomonadati</taxon>
        <taxon>Bacteroidota</taxon>
        <taxon>Flavobacteriia</taxon>
        <taxon>Flavobacteriales</taxon>
        <taxon>Weeksellaceae</taxon>
        <taxon>Empedobacter</taxon>
    </lineage>
</organism>
<dbReference type="PANTHER" id="PTHR12558">
    <property type="entry name" value="CELL DIVISION CYCLE 16,23,27"/>
    <property type="match status" value="1"/>
</dbReference>
<dbReference type="AlphaFoldDB" id="A0A376G6D8"/>
<gene>
    <name evidence="2" type="ORF">NCTC13456_00882</name>
</gene>
<evidence type="ECO:0000313" key="2">
    <source>
        <dbReference type="EMBL" id="STD54186.1"/>
    </source>
</evidence>
<reference evidence="2 3" key="1">
    <citation type="submission" date="2018-06" db="EMBL/GenBank/DDBJ databases">
        <authorList>
            <consortium name="Pathogen Informatics"/>
            <person name="Doyle S."/>
        </authorList>
    </citation>
    <scope>NUCLEOTIDE SEQUENCE [LARGE SCALE GENOMIC DNA]</scope>
    <source>
        <strain evidence="2 3">NCTC13456</strain>
    </source>
</reference>
<dbReference type="InterPro" id="IPR011990">
    <property type="entry name" value="TPR-like_helical_dom_sf"/>
</dbReference>
<dbReference type="Pfam" id="PF14559">
    <property type="entry name" value="TPR_19"/>
    <property type="match status" value="1"/>
</dbReference>
<evidence type="ECO:0000256" key="1">
    <source>
        <dbReference type="PROSITE-ProRule" id="PRU00339"/>
    </source>
</evidence>
<dbReference type="PANTHER" id="PTHR12558:SF13">
    <property type="entry name" value="CELL DIVISION CYCLE PROTEIN 27 HOMOLOG"/>
    <property type="match status" value="1"/>
</dbReference>
<dbReference type="Proteomes" id="UP000254737">
    <property type="component" value="Unassembled WGS sequence"/>
</dbReference>
<name>A0A376G6D8_9FLAO</name>
<evidence type="ECO:0000313" key="3">
    <source>
        <dbReference type="Proteomes" id="UP000254737"/>
    </source>
</evidence>
<dbReference type="EMBL" id="UFXS01000001">
    <property type="protein sequence ID" value="STD54186.1"/>
    <property type="molecule type" value="Genomic_DNA"/>
</dbReference>
<dbReference type="RefSeq" id="WP_114998985.1">
    <property type="nucleotide sequence ID" value="NZ_UFXS01000001.1"/>
</dbReference>
<sequence length="459" mass="53921">MDEDFFNSELIEGFEQMLDNREYRYYDSEDLVEIIEFYLEVNDSEYAKRALDFAEKMHPENIDIKIKRIEYFLTIEDLKKAAKLIKDLKDLAANELDYLLVQARFWGMKNMPRKAISFYEEALQIDDEETDFICNCIGNEYLNLDEVHSALLAFRKALKFNPENDYTFYSIIQCYEEIHNPDECIEFLKDFIDDNPYSEVSWLQLGLLYNHKKMYDEAINALDYVLAINPNSIVGHANKAVSLEELGEYNKAIETLEETLEFDDSPAVTHMKIGELYEKLEKPQKALKAYHIAIKEDPQLDKVWAKAASLYNKLENIEEAEYYIQRAIELNDDNYEYYTDSTYYFLKQMKFEEAIKNLSKLVEMKPLVFNTWFAYVETLIAVGEYEQAIAALLTGALKNFNRAEFFYQLSNVYYITDQDQLGNEALGNALSLDRNLKESMIEYYPILEEKINQISGNNE</sequence>
<dbReference type="SMART" id="SM00028">
    <property type="entry name" value="TPR"/>
    <property type="match status" value="8"/>
</dbReference>
<feature type="repeat" description="TPR" evidence="1">
    <location>
        <begin position="301"/>
        <end position="334"/>
    </location>
</feature>
<proteinExistence type="predicted"/>
<dbReference type="Pfam" id="PF13181">
    <property type="entry name" value="TPR_8"/>
    <property type="match status" value="1"/>
</dbReference>
<dbReference type="SUPFAM" id="SSF48452">
    <property type="entry name" value="TPR-like"/>
    <property type="match status" value="3"/>
</dbReference>
<feature type="repeat" description="TPR" evidence="1">
    <location>
        <begin position="131"/>
        <end position="164"/>
    </location>
</feature>
<dbReference type="Gene3D" id="1.25.40.10">
    <property type="entry name" value="Tetratricopeptide repeat domain"/>
    <property type="match status" value="3"/>
</dbReference>
<dbReference type="PROSITE" id="PS50005">
    <property type="entry name" value="TPR"/>
    <property type="match status" value="4"/>
</dbReference>
<protein>
    <submittedName>
        <fullName evidence="2">Tetratricopeptide repeat protein</fullName>
    </submittedName>
</protein>